<feature type="region of interest" description="Disordered" evidence="11">
    <location>
        <begin position="1475"/>
        <end position="1532"/>
    </location>
</feature>
<dbReference type="GO" id="GO:0016242">
    <property type="term" value="P:negative regulation of macroautophagy"/>
    <property type="evidence" value="ECO:0007669"/>
    <property type="project" value="TreeGrafter"/>
</dbReference>
<comment type="similarity">
    <text evidence="1 10">Belongs to the PI3/PI4-kinase family.</text>
</comment>
<dbReference type="GO" id="GO:0005737">
    <property type="term" value="C:cytoplasm"/>
    <property type="evidence" value="ECO:0007669"/>
    <property type="project" value="TreeGrafter"/>
</dbReference>
<dbReference type="Gene3D" id="1.20.120.150">
    <property type="entry name" value="FKBP12-rapamycin binding domain"/>
    <property type="match status" value="1"/>
</dbReference>
<dbReference type="FunFam" id="1.25.40.10:FF:000228">
    <property type="entry name" value="Serine/threonine-protein kinase TOR"/>
    <property type="match status" value="1"/>
</dbReference>
<dbReference type="PROSITE" id="PS00916">
    <property type="entry name" value="PI3_4_KINASE_2"/>
    <property type="match status" value="1"/>
</dbReference>
<evidence type="ECO:0000259" key="14">
    <source>
        <dbReference type="PROSITE" id="PS51190"/>
    </source>
</evidence>
<dbReference type="SMART" id="SM01343">
    <property type="entry name" value="FATC"/>
    <property type="match status" value="1"/>
</dbReference>
<evidence type="ECO:0000256" key="6">
    <source>
        <dbReference type="ARBA" id="ARBA00022777"/>
    </source>
</evidence>
<dbReference type="GO" id="GO:0031929">
    <property type="term" value="P:TOR signaling"/>
    <property type="evidence" value="ECO:0007669"/>
    <property type="project" value="TreeGrafter"/>
</dbReference>
<feature type="compositionally biased region" description="Gly residues" evidence="11">
    <location>
        <begin position="2681"/>
        <end position="2691"/>
    </location>
</feature>
<dbReference type="SUPFAM" id="SSF47212">
    <property type="entry name" value="FKBP12-rapamycin-binding domain of FKBP-rapamycin-associated protein (FRAP)"/>
    <property type="match status" value="1"/>
</dbReference>
<feature type="compositionally biased region" description="Low complexity" evidence="11">
    <location>
        <begin position="1170"/>
        <end position="1179"/>
    </location>
</feature>
<dbReference type="InterPro" id="IPR003151">
    <property type="entry name" value="PIK-rel_kinase_FAT"/>
</dbReference>
<comment type="catalytic activity">
    <reaction evidence="9">
        <text>L-seryl-[protein] + ATP = O-phospho-L-seryl-[protein] + ADP + H(+)</text>
        <dbReference type="Rhea" id="RHEA:17989"/>
        <dbReference type="Rhea" id="RHEA-COMP:9863"/>
        <dbReference type="Rhea" id="RHEA-COMP:11604"/>
        <dbReference type="ChEBI" id="CHEBI:15378"/>
        <dbReference type="ChEBI" id="CHEBI:29999"/>
        <dbReference type="ChEBI" id="CHEBI:30616"/>
        <dbReference type="ChEBI" id="CHEBI:83421"/>
        <dbReference type="ChEBI" id="CHEBI:456216"/>
        <dbReference type="EC" id="2.7.11.1"/>
    </reaction>
</comment>
<dbReference type="EC" id="2.7.11.1" evidence="10"/>
<dbReference type="Pfam" id="PF00454">
    <property type="entry name" value="PI3_PI4_kinase"/>
    <property type="match status" value="1"/>
</dbReference>
<dbReference type="SMART" id="SM01346">
    <property type="entry name" value="DUF3385"/>
    <property type="match status" value="1"/>
</dbReference>
<feature type="region of interest" description="Disordered" evidence="11">
    <location>
        <begin position="153"/>
        <end position="326"/>
    </location>
</feature>
<dbReference type="InterPro" id="IPR011989">
    <property type="entry name" value="ARM-like"/>
</dbReference>
<dbReference type="FunFam" id="3.30.1010.10:FF:000006">
    <property type="entry name" value="Serine/threonine-protein kinase TOR"/>
    <property type="match status" value="1"/>
</dbReference>
<protein>
    <recommendedName>
        <fullName evidence="10">Serine/threonine-protein kinase TOR</fullName>
        <ecNumber evidence="10">2.7.11.1</ecNumber>
    </recommendedName>
</protein>
<dbReference type="InterPro" id="IPR026683">
    <property type="entry name" value="TOR_cat"/>
</dbReference>
<feature type="compositionally biased region" description="Low complexity" evidence="11">
    <location>
        <begin position="2651"/>
        <end position="2661"/>
    </location>
</feature>
<keyword evidence="2 10" id="KW-0723">Serine/threonine-protein kinase</keyword>
<evidence type="ECO:0000313" key="15">
    <source>
        <dbReference type="EMBL" id="CAD8588470.1"/>
    </source>
</evidence>
<evidence type="ECO:0000256" key="10">
    <source>
        <dbReference type="RuleBase" id="RU364109"/>
    </source>
</evidence>
<dbReference type="Pfam" id="PF02259">
    <property type="entry name" value="FAT"/>
    <property type="match status" value="1"/>
</dbReference>
<dbReference type="Gene3D" id="3.30.1010.10">
    <property type="entry name" value="Phosphatidylinositol 3-kinase Catalytic Subunit, Chain A, domain 4"/>
    <property type="match status" value="1"/>
</dbReference>
<feature type="region of interest" description="Disordered" evidence="11">
    <location>
        <begin position="2621"/>
        <end position="2763"/>
    </location>
</feature>
<feature type="region of interest" description="Disordered" evidence="11">
    <location>
        <begin position="615"/>
        <end position="708"/>
    </location>
</feature>
<dbReference type="PROSITE" id="PS51189">
    <property type="entry name" value="FAT"/>
    <property type="match status" value="1"/>
</dbReference>
<dbReference type="Gene3D" id="1.25.10.10">
    <property type="entry name" value="Leucine-rich Repeat Variant"/>
    <property type="match status" value="2"/>
</dbReference>
<keyword evidence="7 10" id="KW-0067">ATP-binding</keyword>
<organism evidence="15">
    <name type="scientific">Micromonas pusilla</name>
    <name type="common">Picoplanktonic green alga</name>
    <name type="synonym">Chromulina pusilla</name>
    <dbReference type="NCBI Taxonomy" id="38833"/>
    <lineage>
        <taxon>Eukaryota</taxon>
        <taxon>Viridiplantae</taxon>
        <taxon>Chlorophyta</taxon>
        <taxon>Mamiellophyceae</taxon>
        <taxon>Mamiellales</taxon>
        <taxon>Mamiellaceae</taxon>
        <taxon>Micromonas</taxon>
    </lineage>
</organism>
<evidence type="ECO:0000256" key="3">
    <source>
        <dbReference type="ARBA" id="ARBA00022679"/>
    </source>
</evidence>
<evidence type="ECO:0000256" key="11">
    <source>
        <dbReference type="SAM" id="MobiDB-lite"/>
    </source>
</evidence>
<evidence type="ECO:0000256" key="7">
    <source>
        <dbReference type="ARBA" id="ARBA00022840"/>
    </source>
</evidence>
<dbReference type="PANTHER" id="PTHR11139">
    <property type="entry name" value="ATAXIA TELANGIECTASIA MUTATED ATM -RELATED"/>
    <property type="match status" value="1"/>
</dbReference>
<dbReference type="InterPro" id="IPR024585">
    <property type="entry name" value="mTOR_dom"/>
</dbReference>
<dbReference type="SMART" id="SM01345">
    <property type="entry name" value="Rapamycin_bind"/>
    <property type="match status" value="1"/>
</dbReference>
<proteinExistence type="inferred from homology"/>
<dbReference type="GO" id="GO:0005634">
    <property type="term" value="C:nucleus"/>
    <property type="evidence" value="ECO:0007669"/>
    <property type="project" value="TreeGrafter"/>
</dbReference>
<dbReference type="FunFam" id="1.20.120.150:FF:000001">
    <property type="entry name" value="Serine/threonine-protein kinase TOR"/>
    <property type="match status" value="1"/>
</dbReference>
<dbReference type="Pfam" id="PF08771">
    <property type="entry name" value="FRB_dom"/>
    <property type="match status" value="1"/>
</dbReference>
<dbReference type="InterPro" id="IPR003152">
    <property type="entry name" value="FATC_dom"/>
</dbReference>
<dbReference type="GO" id="GO:0044877">
    <property type="term" value="F:protein-containing complex binding"/>
    <property type="evidence" value="ECO:0007669"/>
    <property type="project" value="InterPro"/>
</dbReference>
<dbReference type="EMBL" id="HBEV01008485">
    <property type="protein sequence ID" value="CAD8588470.1"/>
    <property type="molecule type" value="Transcribed_RNA"/>
</dbReference>
<dbReference type="PROSITE" id="PS00915">
    <property type="entry name" value="PI3_4_KINASE_1"/>
    <property type="match status" value="1"/>
</dbReference>
<keyword evidence="6 10" id="KW-0418">Kinase</keyword>
<dbReference type="InterPro" id="IPR036738">
    <property type="entry name" value="FRB_sf"/>
</dbReference>
<feature type="domain" description="FATC" evidence="14">
    <location>
        <begin position="2915"/>
        <end position="2947"/>
    </location>
</feature>
<keyword evidence="4" id="KW-0677">Repeat</keyword>
<name>A0A7S0PPN7_MICPS</name>
<gene>
    <name evidence="15" type="ORF">MSP1404_LOCUS6483</name>
</gene>
<dbReference type="InterPro" id="IPR000403">
    <property type="entry name" value="PI3/4_kinase_cat_dom"/>
</dbReference>
<dbReference type="InterPro" id="IPR036940">
    <property type="entry name" value="PI3/4_kinase_cat_sf"/>
</dbReference>
<keyword evidence="3 10" id="KW-0808">Transferase</keyword>
<dbReference type="GO" id="GO:0005524">
    <property type="term" value="F:ATP binding"/>
    <property type="evidence" value="ECO:0007669"/>
    <property type="project" value="UniProtKB-KW"/>
</dbReference>
<dbReference type="FunFam" id="1.10.1070.11:FF:000029">
    <property type="entry name" value="Serine/threonine-protein kinase TOR"/>
    <property type="match status" value="1"/>
</dbReference>
<dbReference type="SMART" id="SM00146">
    <property type="entry name" value="PI3Kc"/>
    <property type="match status" value="1"/>
</dbReference>
<dbReference type="CDD" id="cd05169">
    <property type="entry name" value="PIKKc_TOR"/>
    <property type="match status" value="1"/>
</dbReference>
<feature type="region of interest" description="Disordered" evidence="11">
    <location>
        <begin position="1212"/>
        <end position="1246"/>
    </location>
</feature>
<dbReference type="InterPro" id="IPR009076">
    <property type="entry name" value="FRB_dom"/>
</dbReference>
<dbReference type="Gene3D" id="1.10.1070.11">
    <property type="entry name" value="Phosphatidylinositol 3-/4-kinase, catalytic domain"/>
    <property type="match status" value="1"/>
</dbReference>
<evidence type="ECO:0000256" key="5">
    <source>
        <dbReference type="ARBA" id="ARBA00022741"/>
    </source>
</evidence>
<evidence type="ECO:0000256" key="4">
    <source>
        <dbReference type="ARBA" id="ARBA00022737"/>
    </source>
</evidence>
<dbReference type="PROSITE" id="PS51190">
    <property type="entry name" value="FATC"/>
    <property type="match status" value="1"/>
</dbReference>
<evidence type="ECO:0000256" key="2">
    <source>
        <dbReference type="ARBA" id="ARBA00022527"/>
    </source>
</evidence>
<dbReference type="InterPro" id="IPR014009">
    <property type="entry name" value="PIK_FAT"/>
</dbReference>
<dbReference type="SUPFAM" id="SSF48371">
    <property type="entry name" value="ARM repeat"/>
    <property type="match status" value="1"/>
</dbReference>
<dbReference type="GO" id="GO:0031932">
    <property type="term" value="C:TORC2 complex"/>
    <property type="evidence" value="ECO:0007669"/>
    <property type="project" value="TreeGrafter"/>
</dbReference>
<dbReference type="InterPro" id="IPR018936">
    <property type="entry name" value="PI3/4_kinase_CS"/>
</dbReference>
<feature type="domain" description="PI3K/PI4K catalytic" evidence="12">
    <location>
        <begin position="2321"/>
        <end position="2634"/>
    </location>
</feature>
<feature type="domain" description="FAT" evidence="13">
    <location>
        <begin position="1387"/>
        <end position="2144"/>
    </location>
</feature>
<dbReference type="InterPro" id="IPR016024">
    <property type="entry name" value="ARM-type_fold"/>
</dbReference>
<feature type="compositionally biased region" description="Polar residues" evidence="11">
    <location>
        <begin position="663"/>
        <end position="676"/>
    </location>
</feature>
<dbReference type="SUPFAM" id="SSF56112">
    <property type="entry name" value="Protein kinase-like (PK-like)"/>
    <property type="match status" value="1"/>
</dbReference>
<evidence type="ECO:0000256" key="8">
    <source>
        <dbReference type="ARBA" id="ARBA00047899"/>
    </source>
</evidence>
<feature type="region of interest" description="Disordered" evidence="11">
    <location>
        <begin position="2875"/>
        <end position="2915"/>
    </location>
</feature>
<evidence type="ECO:0000259" key="12">
    <source>
        <dbReference type="PROSITE" id="PS50290"/>
    </source>
</evidence>
<feature type="compositionally biased region" description="Gly residues" evidence="11">
    <location>
        <begin position="620"/>
        <end position="631"/>
    </location>
</feature>
<comment type="catalytic activity">
    <reaction evidence="8 10">
        <text>L-threonyl-[protein] + ATP = O-phospho-L-threonyl-[protein] + ADP + H(+)</text>
        <dbReference type="Rhea" id="RHEA:46608"/>
        <dbReference type="Rhea" id="RHEA-COMP:11060"/>
        <dbReference type="Rhea" id="RHEA-COMP:11605"/>
        <dbReference type="ChEBI" id="CHEBI:15378"/>
        <dbReference type="ChEBI" id="CHEBI:30013"/>
        <dbReference type="ChEBI" id="CHEBI:30616"/>
        <dbReference type="ChEBI" id="CHEBI:61977"/>
        <dbReference type="ChEBI" id="CHEBI:456216"/>
        <dbReference type="EC" id="2.7.11.1"/>
    </reaction>
</comment>
<feature type="region of interest" description="Disordered" evidence="11">
    <location>
        <begin position="2791"/>
        <end position="2820"/>
    </location>
</feature>
<dbReference type="GO" id="GO:0031931">
    <property type="term" value="C:TORC1 complex"/>
    <property type="evidence" value="ECO:0007669"/>
    <property type="project" value="TreeGrafter"/>
</dbReference>
<dbReference type="Pfam" id="PF02260">
    <property type="entry name" value="FATC"/>
    <property type="match status" value="1"/>
</dbReference>
<feature type="compositionally biased region" description="Low complexity" evidence="11">
    <location>
        <begin position="2734"/>
        <end position="2745"/>
    </location>
</feature>
<feature type="compositionally biased region" description="Gly residues" evidence="11">
    <location>
        <begin position="187"/>
        <end position="206"/>
    </location>
</feature>
<evidence type="ECO:0000256" key="1">
    <source>
        <dbReference type="ARBA" id="ARBA00011031"/>
    </source>
</evidence>
<feature type="compositionally biased region" description="Gly residues" evidence="11">
    <location>
        <begin position="1180"/>
        <end position="1191"/>
    </location>
</feature>
<feature type="compositionally biased region" description="Low complexity" evidence="11">
    <location>
        <begin position="680"/>
        <end position="700"/>
    </location>
</feature>
<feature type="compositionally biased region" description="Polar residues" evidence="11">
    <location>
        <begin position="1502"/>
        <end position="1514"/>
    </location>
</feature>
<dbReference type="GO" id="GO:0004674">
    <property type="term" value="F:protein serine/threonine kinase activity"/>
    <property type="evidence" value="ECO:0007669"/>
    <property type="project" value="UniProtKB-KW"/>
</dbReference>
<dbReference type="InterPro" id="IPR057564">
    <property type="entry name" value="HEAT_ATR"/>
</dbReference>
<accession>A0A7S0PPN7</accession>
<feature type="region of interest" description="Disordered" evidence="11">
    <location>
        <begin position="1167"/>
        <end position="1200"/>
    </location>
</feature>
<sequence>MSDPGKPAGAGRAARAFERYLPEIAAVIQETCVQFAQKNSRGLRKGSAAASTEGGVRVDPGHAEALLCAGALARSMGVAWEPHVRTLLPAMFAGGLSAPLVDALEGVSNALPALTPSIQRKLIEVISGVLSPETVGLQESALTGRLSAAGASIPGGNLGDASSERSTNDNRGASVGSKLKKAFSGVFGAGGGSQHGGSNAPGGPAGGAHSRQGSVVFQGLGFGSEGGQGSGFGSPAGSGYATPASAPGTPKRGGTRAAVNAPPPGESLQPGVSGSSSPARGGFNGVVPGSPAGGSVNGVVPGLAGQPPNPQTHQPGPGPTLAASSPLASPMKQIFGIGVSGGGSKDKTVDAARRKAHRARVQLALRTLGTFPFGASVLLGFVRRNVVEYLDDDDPATRREAALTCCRLLEVRSDGLARSRNGTRGGFDHNGAGAMNNGVGGAHSVHHHHRAISHGDASFGSSHSAQSYGWSAGTEEFIMSRLLAVAVSDLDDRVRKAVLASFCRPCPSTDSHLGQADALRALFVTLNDENPEVRLIAIRLVGRLAPRNPAYALPALRRHLLQLLAELEHSTESHMREEGARNMAALVRSCERLVTPYISPILRVLMNKLRRPEDLSKRGSAGGDGAGGGVSGHSRNGETIGKSGKIVELGAADARNGQDPADPSNQPTNGIGQSSALALGAGQSGDATSTAGASSSSSGGENARRAPTHIVSVREKAAVLGTIGELAQVGGEGVASFIPQLLVLIIDGVRVGSTRDVAIVTMGQLIESTGFVIRPFNEHPGLLSLMLRVLAEETGPVRAELLRTLGVLGALDPHAHRENEERIHGQGLLSMEGVRGVGRAGEVKKPEELQSKAIDKTGASVGGGFPGLDGDDPLPATNLTTASDNFYPTVALNALLRVLRDPSMASHHHMVVRSIMYIFKALGLNCVQYLPAVMPVVINVMNTCEDGLREFMLAQLTALVAIIRGHVRRYLDDILHIVHSFWGPNQLLRQTLRLCEELAAALHDEFRRHLPDLLPRMIAVLAAAERGGNFAAVPSVLHALEAFGSAVDEHLHLMLPALVRLFRPGVAPVPTAIRAQVLRSLTVLLPRMQLADHASAVVHPLVRVLDGPVKELRRDALVALTSLANSLGQDFLLFLPLVRRTVKKRSMRDPIFERIVERLEAERVAGGAGAANARVNTGPPTGGTRSGGVTPGGSVTADQSGGAFAQSSAFYSATDVSPGGTDPGESTRGGRRRHSRDSNRDVDIRGNSLHGGYSLRHLSLADPAAGLVVDESALRRAWESSQRSTKEDWLEWMRHLSVELLKQSPSPALRACIDLAMVQPHLARDLFCASFVSCWSELSAVHRDQLVRSLEAAFGSPTIPPEIVTTLLNLAEFCEHDEKPLPVDIRTLGMIAERCRAYAKALHYKETEFVSNPAGCVEAIIAINNQLQLPEAAMGVLVYAQAHLRLDIKEGWYEKLGRWDEALEAHARKAKAAEATLRDAGVDRAGNPTSAAVGDEALRRLSQGSASSTNSGGLNPTAHPPSRGPSFGEKRGGLGFGSNNELTLASMVMNRATAQAALEARREATLGQMRCLAALAEWEQLAKLCAREWELSAGVGAPGAGGVGAGGDAVLRGRMAPLATQAAWHLGDWGRMETYSEALADARAASLPSGPSGKGGGLGGRAGSARFLNPVDDNVLRGGIIGLGDETSSALRDSARNAQMNSIDDEAGRGAIGLATDVDFFRAILAVHRGDVDEAREHIASARDALGAELAALVTESYDRSYGGMIRVQQLTELEEVIEYTELGRVLEEYTAGNGGGNPRAGHSVGEGSIPGAGGSIPGSFDAGRVATRRETIRRMWRDRIYGVQRKVEVWQALLAVRSLVLPATEETSTWLKFASLNRKAGRTRQAQRTLLRLLGYDPASRAPGQPGYGAGSGRPEVMLAYVKHQWSLGNRRDAFARLQSLVGELGAMSAAANMGTGPRPDFKFVARSFLRLGQWRWAIADDMDDSTLTDVLTAFRTATDACHGWAKAWHNWALFNAAAMEHYQRVAPALANRHVAPAISGFFRSIALGGVGQQKRKGGPLQDILRLLTLWFNHGAAPEVEAALMEGFGHVSIDTWLAVIPQIVARIHSNSSPVRSLIHQLLVRVGRQHPQALLYPLLVACKSQSATRRSAAMVVLDNLRQHSPLLVEQAQVVSLELIRVAILWHEAWHEALEEASQLYFGEQNVDGMLRVLAPLHHIIERLGAETMHEVSFVQAYGRELSEAHDWCQKYKETGREEELNQAWDLYYHVFKRINKQLPTLTTLELQYVSPRLLAARELELCVPGNYMPGVPGGSVTIAAFAPTMHVITSKQRPRRLQIHGSDGKDYGYLLKGHEDLRQDERVMQLFGLVNMLLNSTPSTATRDLGIARYAVVPLSPNSGLIGWVPNCDTLHALIREHRDAHKVPLNLEHRLMLAMAPDYDHLPLVNKIEVFEHALENTPGNDLARVLWLKSRSSETWLDRRTTYTRSLAVMSMVGYLLGLGDRHPSNLMLDRYSGKILHIDFGDCFEASMHREKFPERVPFRLTRMLVRAMEVSGIEGNFRSTCEGVMSVLRSNKDSVMAMLEAFVHDPLINWRLLNQTAPGETANAQPGGAVMTASAVHVGEKPGGGGTNSSGAPTPTQTPGPGGSGSGHSAAGSGSESGLKESSAQKESAQKESPGQSNGGQHDGSGAGQNDARRAPTPPPMPPLAEGEEGSSARSPAANHSPRGVEPVGTPNHPNHPTNHPTNHHPTNHPPHPTEYPGISADVSELAVDQRALEEAATAAAYQAAAEAEMRRSTESATSGRDSREPPGNVFTPGIGILPHADEYAVVRDAAASEMRRDRVTALDAVEGLNVDANEVLNDRAVSVMRRMSHKLTGRDGSASSAAAGAPGGHLAGHSPGPHGRNGAEDVENSTPDGIEAQVQRLIVGATSHENLCQSYIGWCPFW</sequence>
<keyword evidence="5 10" id="KW-0547">Nucleotide-binding</keyword>
<dbReference type="Pfam" id="PF23593">
    <property type="entry name" value="HEAT_ATR"/>
    <property type="match status" value="1"/>
</dbReference>
<reference evidence="15" key="1">
    <citation type="submission" date="2021-01" db="EMBL/GenBank/DDBJ databases">
        <authorList>
            <person name="Corre E."/>
            <person name="Pelletier E."/>
            <person name="Niang G."/>
            <person name="Scheremetjew M."/>
            <person name="Finn R."/>
            <person name="Kale V."/>
            <person name="Holt S."/>
            <person name="Cochrane G."/>
            <person name="Meng A."/>
            <person name="Brown T."/>
            <person name="Cohen L."/>
        </authorList>
    </citation>
    <scope>NUCLEOTIDE SEQUENCE</scope>
    <source>
        <strain evidence="15">CCMP494</strain>
    </source>
</reference>
<evidence type="ECO:0000256" key="9">
    <source>
        <dbReference type="ARBA" id="ARBA00048679"/>
    </source>
</evidence>
<feature type="compositionally biased region" description="Low complexity" evidence="11">
    <location>
        <begin position="2633"/>
        <end position="2643"/>
    </location>
</feature>
<dbReference type="InterPro" id="IPR050517">
    <property type="entry name" value="DDR_Repair_Kinase"/>
</dbReference>
<dbReference type="Pfam" id="PF11865">
    <property type="entry name" value="mTOR_dom"/>
    <property type="match status" value="1"/>
</dbReference>
<feature type="compositionally biased region" description="Polar residues" evidence="11">
    <location>
        <begin position="2664"/>
        <end position="2680"/>
    </location>
</feature>
<evidence type="ECO:0000259" key="13">
    <source>
        <dbReference type="PROSITE" id="PS51189"/>
    </source>
</evidence>
<dbReference type="InterPro" id="IPR011009">
    <property type="entry name" value="Kinase-like_dom_sf"/>
</dbReference>
<dbReference type="PROSITE" id="PS50290">
    <property type="entry name" value="PI3_4_KINASE_3"/>
    <property type="match status" value="1"/>
</dbReference>
<feature type="compositionally biased region" description="Gly residues" evidence="11">
    <location>
        <begin position="220"/>
        <end position="236"/>
    </location>
</feature>
<dbReference type="PANTHER" id="PTHR11139:SF9">
    <property type="entry name" value="SERINE_THREONINE-PROTEIN KINASE MTOR"/>
    <property type="match status" value="1"/>
</dbReference>